<dbReference type="NCBIfam" id="TIGR01326">
    <property type="entry name" value="OAH_OAS_sulfhy"/>
    <property type="match status" value="1"/>
</dbReference>
<comment type="caution">
    <text evidence="6">The sequence shown here is derived from an EMBL/GenBank/DDBJ whole genome shotgun (WGS) entry which is preliminary data.</text>
</comment>
<name>A0ABX1QKT2_9PROT</name>
<dbReference type="CDD" id="cd00614">
    <property type="entry name" value="CGS_like"/>
    <property type="match status" value="1"/>
</dbReference>
<dbReference type="InterPro" id="IPR015424">
    <property type="entry name" value="PyrdxlP-dep_Trfase"/>
</dbReference>
<organism evidence="6 7">
    <name type="scientific">Tepidiphilus baoligensis</name>
    <dbReference type="NCBI Taxonomy" id="2698687"/>
    <lineage>
        <taxon>Bacteria</taxon>
        <taxon>Pseudomonadati</taxon>
        <taxon>Pseudomonadota</taxon>
        <taxon>Hydrogenophilia</taxon>
        <taxon>Hydrogenophilales</taxon>
        <taxon>Hydrogenophilaceae</taxon>
        <taxon>Tepidiphilus</taxon>
    </lineage>
</organism>
<keyword evidence="3 6" id="KW-0808">Transferase</keyword>
<keyword evidence="4 5" id="KW-0663">Pyridoxal phosphate</keyword>
<evidence type="ECO:0000256" key="4">
    <source>
        <dbReference type="ARBA" id="ARBA00022898"/>
    </source>
</evidence>
<dbReference type="Gene3D" id="3.90.1150.10">
    <property type="entry name" value="Aspartate Aminotransferase, domain 1"/>
    <property type="match status" value="1"/>
</dbReference>
<dbReference type="SUPFAM" id="SSF53383">
    <property type="entry name" value="PLP-dependent transferases"/>
    <property type="match status" value="1"/>
</dbReference>
<dbReference type="NCBIfam" id="NF004757">
    <property type="entry name" value="PRK06084.1"/>
    <property type="match status" value="1"/>
</dbReference>
<dbReference type="InterPro" id="IPR000277">
    <property type="entry name" value="Cys/Met-Metab_PyrdxlP-dep_enz"/>
</dbReference>
<protein>
    <submittedName>
        <fullName evidence="6">Bifunctional O-acetylhomoserine aminocarboxypropyltransferase/cysteine synthase</fullName>
        <ecNumber evidence="6">2.5.1.47</ecNumber>
    </submittedName>
</protein>
<dbReference type="EC" id="2.5.1.47" evidence="6"/>
<reference evidence="6 7" key="1">
    <citation type="journal article" date="2020" name="Curr. Microbiol.">
        <title>Tepidiphilus baoligensis sp. nov., a Novel Bacterium of the Family Hydrogenophilaceae Isolated from an Oil Reservoir.</title>
        <authorList>
            <person name="Zhang X."/>
            <person name="Wang G."/>
            <person name="Ma X."/>
            <person name="Yu J."/>
            <person name="You J."/>
            <person name="Xue Y."/>
            <person name="Ma Y."/>
        </authorList>
    </citation>
    <scope>NUCLEOTIDE SEQUENCE [LARGE SCALE GENOMIC DNA]</scope>
    <source>
        <strain evidence="6 7">B18-69</strain>
    </source>
</reference>
<proteinExistence type="inferred from homology"/>
<keyword evidence="7" id="KW-1185">Reference proteome</keyword>
<dbReference type="Pfam" id="PF01053">
    <property type="entry name" value="Cys_Met_Meta_PP"/>
    <property type="match status" value="1"/>
</dbReference>
<sequence length="423" mass="45711">MRIETLAVHGGYTPDPTTKAVAVPIYQTTSYAFDDTQHGADLFDLKVPGNIYTRMMNPTCDVLEKRVAAMEGGIAGLALASGMAAITYAIQTIAEAGDNIVSSATLYGGTYNLFAHTLPKYGIEVRFADHRDPASFARLIDGKTKAIFCESIGNPLGNITDFEQLAAIAHEHGLPLIVDNTVPSPYLCRPFEHGADIVVHSLTKYLGGHGNSIGGVIVDSGKFPWAEHKERFRVLVEPDPSYHGVSYTETFGAAAYIARARVVPLRNMGAALSPFNAFLILQGIETLPLRMDRICDNAVRIAHFLRTHPKVSWVNYAGLPDHPDHALVQKYLGGRASGILTFGVKGGREAGARFQDALKLVTRLVNIGDAKTLACHPASTTHRQLSKEELEKAGVSEDMIRLSVGIEHVDDLIADLDQALSAA</sequence>
<comment type="similarity">
    <text evidence="2 5">Belongs to the trans-sulfuration enzymes family.</text>
</comment>
<evidence type="ECO:0000256" key="2">
    <source>
        <dbReference type="ARBA" id="ARBA00009077"/>
    </source>
</evidence>
<evidence type="ECO:0000313" key="6">
    <source>
        <dbReference type="EMBL" id="NMH15886.1"/>
    </source>
</evidence>
<dbReference type="GO" id="GO:0004124">
    <property type="term" value="F:cysteine synthase activity"/>
    <property type="evidence" value="ECO:0007669"/>
    <property type="project" value="UniProtKB-EC"/>
</dbReference>
<dbReference type="EMBL" id="JAAAUB010000002">
    <property type="protein sequence ID" value="NMH15886.1"/>
    <property type="molecule type" value="Genomic_DNA"/>
</dbReference>
<dbReference type="Gene3D" id="3.40.640.10">
    <property type="entry name" value="Type I PLP-dependent aspartate aminotransferase-like (Major domain)"/>
    <property type="match status" value="1"/>
</dbReference>
<evidence type="ECO:0000256" key="5">
    <source>
        <dbReference type="RuleBase" id="RU362118"/>
    </source>
</evidence>
<dbReference type="InterPro" id="IPR006235">
    <property type="entry name" value="OAc-hSer/O-AcSer_sulfhydrylase"/>
</dbReference>
<gene>
    <name evidence="6" type="ORF">GV368_01920</name>
</gene>
<dbReference type="RefSeq" id="WP_169115046.1">
    <property type="nucleotide sequence ID" value="NZ_JAAAUB010000002.1"/>
</dbReference>
<dbReference type="PIRSF" id="PIRSF001434">
    <property type="entry name" value="CGS"/>
    <property type="match status" value="1"/>
</dbReference>
<evidence type="ECO:0000256" key="3">
    <source>
        <dbReference type="ARBA" id="ARBA00022679"/>
    </source>
</evidence>
<dbReference type="PROSITE" id="PS00868">
    <property type="entry name" value="CYS_MET_METAB_PP"/>
    <property type="match status" value="1"/>
</dbReference>
<dbReference type="Proteomes" id="UP000669605">
    <property type="component" value="Unassembled WGS sequence"/>
</dbReference>
<dbReference type="InterPro" id="IPR015422">
    <property type="entry name" value="PyrdxlP-dep_Trfase_small"/>
</dbReference>
<comment type="cofactor">
    <cofactor evidence="1 5">
        <name>pyridoxal 5'-phosphate</name>
        <dbReference type="ChEBI" id="CHEBI:597326"/>
    </cofactor>
</comment>
<dbReference type="PANTHER" id="PTHR43797">
    <property type="entry name" value="HOMOCYSTEINE/CYSTEINE SYNTHASE"/>
    <property type="match status" value="1"/>
</dbReference>
<dbReference type="PANTHER" id="PTHR43797:SF2">
    <property type="entry name" value="HOMOCYSTEINE_CYSTEINE SYNTHASE"/>
    <property type="match status" value="1"/>
</dbReference>
<accession>A0ABX1QKT2</accession>
<evidence type="ECO:0000313" key="7">
    <source>
        <dbReference type="Proteomes" id="UP000669605"/>
    </source>
</evidence>
<dbReference type="InterPro" id="IPR015421">
    <property type="entry name" value="PyrdxlP-dep_Trfase_major"/>
</dbReference>
<evidence type="ECO:0000256" key="1">
    <source>
        <dbReference type="ARBA" id="ARBA00001933"/>
    </source>
</evidence>
<dbReference type="InterPro" id="IPR054542">
    <property type="entry name" value="Cys_met_metab_PP"/>
</dbReference>